<dbReference type="Proteomes" id="UP001219567">
    <property type="component" value="Chromosome 1"/>
</dbReference>
<name>A0AAJ6CFX9_9BASI</name>
<protein>
    <submittedName>
        <fullName evidence="2">Uncharacterized protein</fullName>
    </submittedName>
</protein>
<feature type="region of interest" description="Disordered" evidence="1">
    <location>
        <begin position="317"/>
        <end position="359"/>
    </location>
</feature>
<dbReference type="EMBL" id="CP119943">
    <property type="protein sequence ID" value="WFC97645.1"/>
    <property type="molecule type" value="Genomic_DNA"/>
</dbReference>
<feature type="compositionally biased region" description="Low complexity" evidence="1">
    <location>
        <begin position="201"/>
        <end position="217"/>
    </location>
</feature>
<gene>
    <name evidence="2" type="ORF">MYAM1_000364</name>
</gene>
<evidence type="ECO:0000313" key="2">
    <source>
        <dbReference type="EMBL" id="WFC97645.1"/>
    </source>
</evidence>
<feature type="compositionally biased region" description="Basic residues" evidence="1">
    <location>
        <begin position="87"/>
        <end position="96"/>
    </location>
</feature>
<accession>A0AAJ6CFX9</accession>
<evidence type="ECO:0000313" key="3">
    <source>
        <dbReference type="Proteomes" id="UP001219567"/>
    </source>
</evidence>
<evidence type="ECO:0000256" key="1">
    <source>
        <dbReference type="SAM" id="MobiDB-lite"/>
    </source>
</evidence>
<feature type="compositionally biased region" description="Polar residues" evidence="1">
    <location>
        <begin position="144"/>
        <end position="172"/>
    </location>
</feature>
<feature type="compositionally biased region" description="Polar residues" evidence="1">
    <location>
        <begin position="125"/>
        <end position="134"/>
    </location>
</feature>
<sequence>MLPIFLPQRKHGAYHQKSFTATDPTDAGSNLDLLPAAELYDSTERTYPEGLGILASPAQTTALPRSPKPKKDSRSSTVQRSRSFRSYFHRMGRRKHPETPQDDLHTQQGSLPGSNLYGRDLPANELSTVLQQGSRAVERRQHTSNRSFSSPLQESGPSWIHTNNNQPTPRKSYFNRSQEAAVAAPFTFPLQQTPFTNVQHDLCSTPPSLTSSSSTLASDHASPITTIAPASKLPYLTDVSLQSDRFASRSATITETLTPAPPVILSGSRRQLLSPPRSLKENAIPIWQRSGRLSLWSAIPSYSKDAPVRQSVGAERGLVIENPESQYEPDALRSQRASMDCVSSGDGWGHDPCQDTSLS</sequence>
<feature type="region of interest" description="Disordered" evidence="1">
    <location>
        <begin position="54"/>
        <end position="172"/>
    </location>
</feature>
<feature type="region of interest" description="Disordered" evidence="1">
    <location>
        <begin position="198"/>
        <end position="217"/>
    </location>
</feature>
<organism evidence="2 3">
    <name type="scientific">Malassezia yamatoensis</name>
    <dbReference type="NCBI Taxonomy" id="253288"/>
    <lineage>
        <taxon>Eukaryota</taxon>
        <taxon>Fungi</taxon>
        <taxon>Dikarya</taxon>
        <taxon>Basidiomycota</taxon>
        <taxon>Ustilaginomycotina</taxon>
        <taxon>Malasseziomycetes</taxon>
        <taxon>Malasseziales</taxon>
        <taxon>Malasseziaceae</taxon>
        <taxon>Malassezia</taxon>
    </lineage>
</organism>
<reference evidence="2 3" key="1">
    <citation type="submission" date="2023-03" db="EMBL/GenBank/DDBJ databases">
        <title>Mating type loci evolution in Malassezia.</title>
        <authorList>
            <person name="Coelho M.A."/>
        </authorList>
    </citation>
    <scope>NUCLEOTIDE SEQUENCE [LARGE SCALE GENOMIC DNA]</scope>
    <source>
        <strain evidence="2 3">CBS 9725</strain>
    </source>
</reference>
<proteinExistence type="predicted"/>
<keyword evidence="3" id="KW-1185">Reference proteome</keyword>
<dbReference type="AlphaFoldDB" id="A0AAJ6CFX9"/>